<gene>
    <name evidence="7" type="ORF">PCIT_b0743</name>
</gene>
<keyword evidence="4" id="KW-0949">S-adenosyl-L-methionine</keyword>
<evidence type="ECO:0000256" key="5">
    <source>
        <dbReference type="ARBA" id="ARBA00047942"/>
    </source>
</evidence>
<evidence type="ECO:0000256" key="2">
    <source>
        <dbReference type="ARBA" id="ARBA00022603"/>
    </source>
</evidence>
<dbReference type="GO" id="GO:0009007">
    <property type="term" value="F:site-specific DNA-methyltransferase (adenine-specific) activity"/>
    <property type="evidence" value="ECO:0007669"/>
    <property type="project" value="UniProtKB-EC"/>
</dbReference>
<comment type="caution">
    <text evidence="7">The sequence shown here is derived from an EMBL/GenBank/DDBJ whole genome shotgun (WGS) entry which is preliminary data.</text>
</comment>
<reference evidence="7" key="1">
    <citation type="journal article" date="2012" name="J. Bacteriol.">
        <title>Genome sequences of type strains of seven species of the marine bacterium Pseudoalteromonas.</title>
        <authorList>
            <person name="Xie B.B."/>
            <person name="Shu Y.L."/>
            <person name="Qin Q.L."/>
            <person name="Rong J.C."/>
            <person name="Zhang X.Y."/>
            <person name="Chen X.L."/>
            <person name="Shi M."/>
            <person name="He H.L."/>
            <person name="Zhou B.C."/>
            <person name="Zhang Y.Z."/>
        </authorList>
    </citation>
    <scope>NUCLEOTIDE SEQUENCE</scope>
    <source>
        <strain evidence="7">DSM 8771</strain>
    </source>
</reference>
<dbReference type="InterPro" id="IPR002052">
    <property type="entry name" value="DNA_methylase_N6_adenine_CS"/>
</dbReference>
<dbReference type="GO" id="GO:0032259">
    <property type="term" value="P:methylation"/>
    <property type="evidence" value="ECO:0007669"/>
    <property type="project" value="UniProtKB-KW"/>
</dbReference>
<evidence type="ECO:0000313" key="8">
    <source>
        <dbReference type="Proteomes" id="UP000016487"/>
    </source>
</evidence>
<comment type="catalytic activity">
    <reaction evidence="5">
        <text>a 2'-deoxyadenosine in DNA + S-adenosyl-L-methionine = an N(6)-methyl-2'-deoxyadenosine in DNA + S-adenosyl-L-homocysteine + H(+)</text>
        <dbReference type="Rhea" id="RHEA:15197"/>
        <dbReference type="Rhea" id="RHEA-COMP:12418"/>
        <dbReference type="Rhea" id="RHEA-COMP:12419"/>
        <dbReference type="ChEBI" id="CHEBI:15378"/>
        <dbReference type="ChEBI" id="CHEBI:57856"/>
        <dbReference type="ChEBI" id="CHEBI:59789"/>
        <dbReference type="ChEBI" id="CHEBI:90615"/>
        <dbReference type="ChEBI" id="CHEBI:90616"/>
        <dbReference type="EC" id="2.1.1.72"/>
    </reaction>
</comment>
<protein>
    <recommendedName>
        <fullName evidence="1">site-specific DNA-methyltransferase (adenine-specific)</fullName>
        <ecNumber evidence="1">2.1.1.72</ecNumber>
    </recommendedName>
</protein>
<dbReference type="RefSeq" id="WP_010365346.1">
    <property type="nucleotide sequence ID" value="NZ_AHBZ03000027.1"/>
</dbReference>
<feature type="domain" description="Type II methyltransferase M.TaqI-like" evidence="6">
    <location>
        <begin position="942"/>
        <end position="1011"/>
    </location>
</feature>
<dbReference type="SUPFAM" id="SSF53335">
    <property type="entry name" value="S-adenosyl-L-methionine-dependent methyltransferases"/>
    <property type="match status" value="1"/>
</dbReference>
<name>A0AAD4AEY0_9GAMM</name>
<keyword evidence="2" id="KW-0489">Methyltransferase</keyword>
<dbReference type="GO" id="GO:0003676">
    <property type="term" value="F:nucleic acid binding"/>
    <property type="evidence" value="ECO:0007669"/>
    <property type="project" value="InterPro"/>
</dbReference>
<organism evidence="7 8">
    <name type="scientific">Pseudoalteromonas citrea</name>
    <dbReference type="NCBI Taxonomy" id="43655"/>
    <lineage>
        <taxon>Bacteria</taxon>
        <taxon>Pseudomonadati</taxon>
        <taxon>Pseudomonadota</taxon>
        <taxon>Gammaproteobacteria</taxon>
        <taxon>Alteromonadales</taxon>
        <taxon>Pseudoalteromonadaceae</taxon>
        <taxon>Pseudoalteromonas</taxon>
    </lineage>
</organism>
<dbReference type="InterPro" id="IPR011639">
    <property type="entry name" value="MethylTrfase_TaqI-like_dom"/>
</dbReference>
<dbReference type="EC" id="2.1.1.72" evidence="1"/>
<dbReference type="Proteomes" id="UP000016487">
    <property type="component" value="Unassembled WGS sequence"/>
</dbReference>
<dbReference type="InterPro" id="IPR050953">
    <property type="entry name" value="N4_N6_ade-DNA_methylase"/>
</dbReference>
<dbReference type="EMBL" id="AHBZ03000027">
    <property type="protein sequence ID" value="KAF7764695.1"/>
    <property type="molecule type" value="Genomic_DNA"/>
</dbReference>
<evidence type="ECO:0000259" key="6">
    <source>
        <dbReference type="Pfam" id="PF07669"/>
    </source>
</evidence>
<proteinExistence type="predicted"/>
<evidence type="ECO:0000256" key="1">
    <source>
        <dbReference type="ARBA" id="ARBA00011900"/>
    </source>
</evidence>
<reference evidence="7" key="2">
    <citation type="submission" date="2015-03" db="EMBL/GenBank/DDBJ databases">
        <title>Genome sequence of Pseudoalteromonas citrea.</title>
        <authorList>
            <person name="Xie B.-B."/>
            <person name="Rong J.-C."/>
            <person name="Qin Q.-L."/>
            <person name="Zhang Y.-Z."/>
        </authorList>
    </citation>
    <scope>NUCLEOTIDE SEQUENCE</scope>
    <source>
        <strain evidence="7">DSM 8771</strain>
    </source>
</reference>
<dbReference type="PANTHER" id="PTHR33841:SF1">
    <property type="entry name" value="DNA METHYLTRANSFERASE A"/>
    <property type="match status" value="1"/>
</dbReference>
<evidence type="ECO:0000256" key="4">
    <source>
        <dbReference type="ARBA" id="ARBA00022691"/>
    </source>
</evidence>
<sequence length="1645" mass="190074">MANLLGIYNENDFYSHHYLTSVFESDIRGVMEQWANKETEAREFEKKERALGREVEQGFRSPYSKLSSYAGSYFKQLNEHSREKELEKRLQQQRRRWTNILSPLGYQLKQSFVELDSGLKLPLLANYQQNDTPFLWVVEAHDKFDDDNQDPLALNLLQQQLDKSVTQEPELLKKHKSALLNLSWQDVISKHILTEDNPPRWVLLLGNRQALLIDRTKWAQNRLLRFDFEEILGRKETDTLKACAALLHKDSVMPESGQPLLDNLDENSHKHAFAVSEDLKYALRESIELLGNEATQYLIKHGKANYTGSNAIQPEDLSRECLRYMYRLLFLFYIEARPELEYAPLDSMTYLKGYSLETLRDLELVPLYSEADKQGRYIHDSLNLLFKLIHKGYKSEADLTTEKLDTFTVTQLDSHLFDPKRTPTLNKVVFNNQTMQCILNLMSLSKQKSGKSRRGRISYSQLGINQLGAVYEALLSYRGFFAQETLYEVKKKGDKYSELETGYFVTAEQFNEYDEDEKVTHTVYEGGEKKTRYKKFDKGSFIYRMAGRDREKSASYYTPEVLTKSLVKYALKELFKEKIEPLKTSQEKADAIIKLTVCEPAMGSAAFLNEAINQLSEHYLYFKQQAENKRIPQDEYTRELQRVKMYIADNNVFGVDLNPVAVELAEVSLWLNAISSEAFVPWFGYQLFNGNSLIGARKQVFPAHQLTYKSQKNPSWLNQAPIRIEPGNKREDHQVYHFLLGDLGMANYTDKVIKGLKPDEIKTINEWRKDFNKPWSDEDKSALQRISNKIDDLWAEHTKSRATQRQLTTDDLPLWPNKADAMSITNMATKDKMLEKAMTDGASSYQRLKMVMDYWCALWFWPIDLAEELPERWEYLADIETLLDGYIQTTPQELEETVMDEAVDAGFMDDLFAEPIVAEQSAHYQSLITSKGTLNKKVIFDVMPRVKIADTLAARYKYFHWELEFTDIFEINTGFDLILGNPPWLKITWEEGDVLADFYPKYLFKKTSASESNEIRTAILGQSPLIVKQYFEEYESSQSVQNFLGASHNYADLKGIPNNLYKCFIPLSWDITAKQGIASLLHPEGVYDDSNGGRFRAKIYRKLSAHFQFQNHLMLFKEIDHTRTFSINIYRSEELPIKFSNIANVFHPKVIDESFDDLSDELPDGIKTEDGKWNSKGNKYRLLEITDETLKELKSLSEEESFDQIKLPVIHSQQSLVVSQKLSKAKSKLGDIEGLWFSEMFNETTSQKNGLLRRETHFPTTTEDMVLSGPHFFVGNSLYKTPRRICNSQNAFDVIDGSFVESEYLPRSNYKLTSDGKKFLKSSNEYAQINSIRVVNREMVGSWSERTLSAVIVPPKVSHINTCLSTKLPNDEYSLLFYSLCSSLTHDYLIKSSGTGHVNVKHLSSLPLIELNSLYKLSIYRRALQLGARSAELISLWKLIPDTDETDPLLTSKKKFCMVSELELCGRKLIELSDLTRRQLLVEIDVLVAMALNLSRDELISIYKIQFPVLRQYEADTWFDQKGRITFTSSKGLLGVGLDRKYNKKNDFKISVKNGVFVEGCEQITKLKAGTEETPWNEENGQIGWEDIKDLKSGIVTKIYMDDTVPDGPVERTIEYHAPFDRCDREEDYKTVWAEFERRFGTNKE</sequence>
<dbReference type="PANTHER" id="PTHR33841">
    <property type="entry name" value="DNA METHYLTRANSFERASE YEEA-RELATED"/>
    <property type="match status" value="1"/>
</dbReference>
<keyword evidence="3" id="KW-0808">Transferase</keyword>
<dbReference type="Pfam" id="PF07669">
    <property type="entry name" value="Eco57I"/>
    <property type="match status" value="1"/>
</dbReference>
<dbReference type="Gene3D" id="3.40.50.150">
    <property type="entry name" value="Vaccinia Virus protein VP39"/>
    <property type="match status" value="2"/>
</dbReference>
<dbReference type="PROSITE" id="PS00092">
    <property type="entry name" value="N6_MTASE"/>
    <property type="match status" value="1"/>
</dbReference>
<evidence type="ECO:0000256" key="3">
    <source>
        <dbReference type="ARBA" id="ARBA00022679"/>
    </source>
</evidence>
<dbReference type="InterPro" id="IPR029063">
    <property type="entry name" value="SAM-dependent_MTases_sf"/>
</dbReference>
<dbReference type="GO" id="GO:0006304">
    <property type="term" value="P:DNA modification"/>
    <property type="evidence" value="ECO:0007669"/>
    <property type="project" value="InterPro"/>
</dbReference>
<evidence type="ECO:0000313" key="7">
    <source>
        <dbReference type="EMBL" id="KAF7764695.1"/>
    </source>
</evidence>
<accession>A0AAD4AEY0</accession>